<dbReference type="AlphaFoldDB" id="A0A2N9WVM7"/>
<evidence type="ECO:0000256" key="4">
    <source>
        <dbReference type="ARBA" id="ARBA00022989"/>
    </source>
</evidence>
<dbReference type="InterPro" id="IPR050183">
    <property type="entry name" value="DsbB"/>
</dbReference>
<accession>A0A2N9WVM7</accession>
<dbReference type="PANTHER" id="PTHR36570">
    <property type="entry name" value="DISULFIDE BOND FORMATION PROTEIN B"/>
    <property type="match status" value="1"/>
</dbReference>
<comment type="caution">
    <text evidence="7">The sequence shown here is derived from an EMBL/GenBank/DDBJ whole genome shotgun (WGS) entry which is preliminary data.</text>
</comment>
<keyword evidence="3 6" id="KW-0812">Transmembrane</keyword>
<evidence type="ECO:0000256" key="2">
    <source>
        <dbReference type="ARBA" id="ARBA00022475"/>
    </source>
</evidence>
<dbReference type="PANTHER" id="PTHR36570:SF3">
    <property type="entry name" value="DISULFIDE BOND FORMATION PROTEIN B"/>
    <property type="match status" value="1"/>
</dbReference>
<proteinExistence type="predicted"/>
<feature type="transmembrane region" description="Helical" evidence="6">
    <location>
        <begin position="37"/>
        <end position="56"/>
    </location>
</feature>
<dbReference type="SUPFAM" id="SSF158442">
    <property type="entry name" value="DsbB-like"/>
    <property type="match status" value="1"/>
</dbReference>
<keyword evidence="2" id="KW-1003">Cell membrane</keyword>
<feature type="transmembrane region" description="Helical" evidence="6">
    <location>
        <begin position="137"/>
        <end position="157"/>
    </location>
</feature>
<dbReference type="Pfam" id="PF02600">
    <property type="entry name" value="DsbB"/>
    <property type="match status" value="1"/>
</dbReference>
<gene>
    <name evidence="7" type="ORF">BGI32_02735</name>
</gene>
<organism evidence="7 8">
    <name type="scientific">Snodgrassella alvi</name>
    <dbReference type="NCBI Taxonomy" id="1196083"/>
    <lineage>
        <taxon>Bacteria</taxon>
        <taxon>Pseudomonadati</taxon>
        <taxon>Pseudomonadota</taxon>
        <taxon>Betaproteobacteria</taxon>
        <taxon>Neisseriales</taxon>
        <taxon>Neisseriaceae</taxon>
        <taxon>Snodgrassella</taxon>
    </lineage>
</organism>
<keyword evidence="4 6" id="KW-1133">Transmembrane helix</keyword>
<evidence type="ECO:0000313" key="8">
    <source>
        <dbReference type="Proteomes" id="UP000231293"/>
    </source>
</evidence>
<name>A0A2N9WVM7_9NEIS</name>
<evidence type="ECO:0000256" key="5">
    <source>
        <dbReference type="ARBA" id="ARBA00023136"/>
    </source>
</evidence>
<keyword evidence="5 6" id="KW-0472">Membrane</keyword>
<dbReference type="Gene3D" id="1.20.1550.10">
    <property type="entry name" value="DsbB-like"/>
    <property type="match status" value="1"/>
</dbReference>
<dbReference type="RefSeq" id="WP_100113211.1">
    <property type="nucleotide sequence ID" value="NZ_MDVB01000020.1"/>
</dbReference>
<dbReference type="GO" id="GO:0006457">
    <property type="term" value="P:protein folding"/>
    <property type="evidence" value="ECO:0007669"/>
    <property type="project" value="InterPro"/>
</dbReference>
<dbReference type="Proteomes" id="UP000231293">
    <property type="component" value="Unassembled WGS sequence"/>
</dbReference>
<dbReference type="GO" id="GO:0015035">
    <property type="term" value="F:protein-disulfide reductase activity"/>
    <property type="evidence" value="ECO:0007669"/>
    <property type="project" value="InterPro"/>
</dbReference>
<reference evidence="7 8" key="1">
    <citation type="journal article" date="2017" name="MBio">
        <title>Type VI secretion-mediated competition in the bee gut microbiome.</title>
        <authorList>
            <person name="Steele M.I."/>
            <person name="Kwong W.K."/>
            <person name="Powell J.E."/>
            <person name="Whiteley M."/>
            <person name="Moran N.A."/>
        </authorList>
    </citation>
    <scope>NUCLEOTIDE SEQUENCE [LARGE SCALE GENOMIC DNA]</scope>
    <source>
        <strain evidence="7 8">App2-2</strain>
    </source>
</reference>
<dbReference type="GO" id="GO:0005886">
    <property type="term" value="C:plasma membrane"/>
    <property type="evidence" value="ECO:0007669"/>
    <property type="project" value="UniProtKB-SubCell"/>
</dbReference>
<dbReference type="InterPro" id="IPR023380">
    <property type="entry name" value="DsbB-like_sf"/>
</dbReference>
<protein>
    <recommendedName>
        <fullName evidence="9">Disulfide bond formation protein B</fullName>
    </recommendedName>
</protein>
<evidence type="ECO:0000256" key="3">
    <source>
        <dbReference type="ARBA" id="ARBA00022692"/>
    </source>
</evidence>
<sequence>MSFRKALWCVFFLGVLCTAGSFIGQYVLDMNPCVMCIKQRIAVIATTLLALLCACCPNRSCLERVINAVVVSVAPVVGLYVAIYQIYIQHLPLVEQPSCGAPLTFLYRNAPLFDWYEPIIRGSGNCGEVQRILWVPLPIWSALFFSAVLLWVWVWFWRCRCKGVRK</sequence>
<evidence type="ECO:0008006" key="9">
    <source>
        <dbReference type="Google" id="ProtNLM"/>
    </source>
</evidence>
<comment type="subcellular location">
    <subcellularLocation>
        <location evidence="1">Cell membrane</location>
        <topology evidence="1">Multi-pass membrane protein</topology>
    </subcellularLocation>
</comment>
<evidence type="ECO:0000313" key="7">
    <source>
        <dbReference type="EMBL" id="PIT17404.1"/>
    </source>
</evidence>
<dbReference type="InterPro" id="IPR003752">
    <property type="entry name" value="DiS_bond_form_DsbB/BdbC"/>
</dbReference>
<evidence type="ECO:0000256" key="6">
    <source>
        <dbReference type="SAM" id="Phobius"/>
    </source>
</evidence>
<feature type="transmembrane region" description="Helical" evidence="6">
    <location>
        <begin position="68"/>
        <end position="88"/>
    </location>
</feature>
<dbReference type="EMBL" id="MDVB01000020">
    <property type="protein sequence ID" value="PIT17404.1"/>
    <property type="molecule type" value="Genomic_DNA"/>
</dbReference>
<evidence type="ECO:0000256" key="1">
    <source>
        <dbReference type="ARBA" id="ARBA00004651"/>
    </source>
</evidence>